<feature type="region of interest" description="Disordered" evidence="1">
    <location>
        <begin position="207"/>
        <end position="272"/>
    </location>
</feature>
<feature type="compositionally biased region" description="Polar residues" evidence="1">
    <location>
        <begin position="1424"/>
        <end position="1441"/>
    </location>
</feature>
<gene>
    <name evidence="4" type="ORF">BC938DRAFT_482204</name>
</gene>
<feature type="compositionally biased region" description="Polar residues" evidence="1">
    <location>
        <begin position="207"/>
        <end position="232"/>
    </location>
</feature>
<dbReference type="InterPro" id="IPR015252">
    <property type="entry name" value="BRCA2_hlx"/>
</dbReference>
<dbReference type="Gene3D" id="2.40.50.140">
    <property type="entry name" value="Nucleic acid-binding proteins"/>
    <property type="match status" value="3"/>
</dbReference>
<feature type="region of interest" description="Disordered" evidence="1">
    <location>
        <begin position="319"/>
        <end position="339"/>
    </location>
</feature>
<dbReference type="CDD" id="cd04493">
    <property type="entry name" value="BRCA2DBD_OB1"/>
    <property type="match status" value="1"/>
</dbReference>
<feature type="region of interest" description="Disordered" evidence="1">
    <location>
        <begin position="121"/>
        <end position="161"/>
    </location>
</feature>
<dbReference type="Pfam" id="PF09103">
    <property type="entry name" value="BRCA-2_OB1"/>
    <property type="match status" value="1"/>
</dbReference>
<dbReference type="EMBL" id="RBNJ01007041">
    <property type="protein sequence ID" value="RUS28179.1"/>
    <property type="molecule type" value="Genomic_DNA"/>
</dbReference>
<dbReference type="GO" id="GO:0006355">
    <property type="term" value="P:regulation of DNA-templated transcription"/>
    <property type="evidence" value="ECO:0007669"/>
    <property type="project" value="TreeGrafter"/>
</dbReference>
<feature type="region of interest" description="Disordered" evidence="1">
    <location>
        <begin position="701"/>
        <end position="734"/>
    </location>
</feature>
<name>A0A433QEL7_9FUNG</name>
<dbReference type="SUPFAM" id="SSF81872">
    <property type="entry name" value="BRCA2 helical domain"/>
    <property type="match status" value="1"/>
</dbReference>
<dbReference type="PANTHER" id="PTHR11289">
    <property type="entry name" value="BREAST CANCER TYPE 2 SUSCEPTIBILITY PROTEIN BRCA2"/>
    <property type="match status" value="1"/>
</dbReference>
<dbReference type="Gene3D" id="6.10.70.10">
    <property type="match status" value="1"/>
</dbReference>
<evidence type="ECO:0000259" key="3">
    <source>
        <dbReference type="Pfam" id="PF09169"/>
    </source>
</evidence>
<feature type="region of interest" description="Disordered" evidence="1">
    <location>
        <begin position="1424"/>
        <end position="1444"/>
    </location>
</feature>
<evidence type="ECO:0000259" key="2">
    <source>
        <dbReference type="Pfam" id="PF09103"/>
    </source>
</evidence>
<feature type="domain" description="Breast cancer type 2 susceptibility protein helical" evidence="3">
    <location>
        <begin position="1607"/>
        <end position="1663"/>
    </location>
</feature>
<feature type="non-terminal residue" evidence="4">
    <location>
        <position position="1"/>
    </location>
</feature>
<feature type="compositionally biased region" description="Polar residues" evidence="1">
    <location>
        <begin position="147"/>
        <end position="161"/>
    </location>
</feature>
<feature type="region of interest" description="Disordered" evidence="1">
    <location>
        <begin position="1"/>
        <end position="58"/>
    </location>
</feature>
<evidence type="ECO:0000313" key="5">
    <source>
        <dbReference type="Proteomes" id="UP000274822"/>
    </source>
</evidence>
<reference evidence="4 5" key="1">
    <citation type="journal article" date="2018" name="New Phytol.">
        <title>Phylogenomics of Endogonaceae and evolution of mycorrhizas within Mucoromycota.</title>
        <authorList>
            <person name="Chang Y."/>
            <person name="Desiro A."/>
            <person name="Na H."/>
            <person name="Sandor L."/>
            <person name="Lipzen A."/>
            <person name="Clum A."/>
            <person name="Barry K."/>
            <person name="Grigoriev I.V."/>
            <person name="Martin F.M."/>
            <person name="Stajich J.E."/>
            <person name="Smith M.E."/>
            <person name="Bonito G."/>
            <person name="Spatafora J.W."/>
        </authorList>
    </citation>
    <scope>NUCLEOTIDE SEQUENCE [LARGE SCALE GENOMIC DNA]</scope>
    <source>
        <strain evidence="4 5">AD002</strain>
    </source>
</reference>
<dbReference type="SUPFAM" id="SSF50249">
    <property type="entry name" value="Nucleic acid-binding proteins"/>
    <property type="match status" value="3"/>
</dbReference>
<dbReference type="GO" id="GO:0000724">
    <property type="term" value="P:double-strand break repair via homologous recombination"/>
    <property type="evidence" value="ECO:0007669"/>
    <property type="project" value="InterPro"/>
</dbReference>
<accession>A0A433QEL7</accession>
<dbReference type="Proteomes" id="UP000274822">
    <property type="component" value="Unassembled WGS sequence"/>
</dbReference>
<evidence type="ECO:0000256" key="1">
    <source>
        <dbReference type="SAM" id="MobiDB-lite"/>
    </source>
</evidence>
<dbReference type="PANTHER" id="PTHR11289:SF0">
    <property type="entry name" value="BREAST CANCER TYPE 2 SUSCEPTIBILITY PROTEIN"/>
    <property type="match status" value="1"/>
</dbReference>
<protein>
    <submittedName>
        <fullName evidence="4">Uncharacterized protein</fullName>
    </submittedName>
</protein>
<comment type="caution">
    <text evidence="4">The sequence shown here is derived from an EMBL/GenBank/DDBJ whole genome shotgun (WGS) entry which is preliminary data.</text>
</comment>
<feature type="domain" description="BRCA2 OB1" evidence="2">
    <location>
        <begin position="1683"/>
        <end position="1812"/>
    </location>
</feature>
<evidence type="ECO:0000313" key="4">
    <source>
        <dbReference type="EMBL" id="RUS28179.1"/>
    </source>
</evidence>
<feature type="region of interest" description="Disordered" evidence="1">
    <location>
        <begin position="72"/>
        <end position="93"/>
    </location>
</feature>
<dbReference type="InterPro" id="IPR015187">
    <property type="entry name" value="BRCA2_OB_1"/>
</dbReference>
<organism evidence="4 5">
    <name type="scientific">Jimgerdemannia flammicorona</name>
    <dbReference type="NCBI Taxonomy" id="994334"/>
    <lineage>
        <taxon>Eukaryota</taxon>
        <taxon>Fungi</taxon>
        <taxon>Fungi incertae sedis</taxon>
        <taxon>Mucoromycota</taxon>
        <taxon>Mucoromycotina</taxon>
        <taxon>Endogonomycetes</taxon>
        <taxon>Endogonales</taxon>
        <taxon>Endogonaceae</taxon>
        <taxon>Jimgerdemannia</taxon>
    </lineage>
</organism>
<dbReference type="Pfam" id="PF09169">
    <property type="entry name" value="BRCA-2_helical"/>
    <property type="match status" value="1"/>
</dbReference>
<proteinExistence type="predicted"/>
<sequence length="2272" mass="250734">PPPTPNAAHSPNHKHNHLQSSSTVVNPPRFLPSSSTSRALQRSVRPDMGRIAKSPPGRTVAYLRGLSVHNHEEIGTPTRMSPVPPSPSLLLSDDNPEQMFVRECSPFFRSKRKFSEMHMGEDTLASDPGSEASEDIPWSPSLETPARPSNYTNSASPGSIMQSLRDSAVEQMRRYGNGPPDSPSECYLIGDECDDQVYTPLQSSAASLPSTDISEGNQSSAKVVRLSSQKSVTPRRDLAVSGRECTQREYPESPLSRKRHQPHMHPGSASDYGDWDHRERSLFSNVFASLVNIPKLELPNTISELEPSTKLRSAPILPIRGNNKRRNNRRLEGDKENTSISKFSKANTDTIDSISEITRSFSHYNGLALSPSPCNKENTSQRHPRALSVPLITKFSTPSLHHDHTGTLAIQPNSIVITPTSKHRNGVELQLSGSAGRKIFSVTPSAATSLDLENNLKHEQAHVQIDEVARYAIAVDCNETEDNETAHAPQVFVVDVKPSAISANSPDVVQEGYPCRNSTNDLNLPISMHTIHHDTTNHHTTIIPELASVIRHPSAKRMSAEDGYGYSNDVDGISDYPTEAMALLLPLAHSDTSNGLGEYSKPPVISETVLMTREHVASPPAYDHDILINRSEVGVQNRMNPGNKRYEDSINTILPVVEMYQVENRYSRSKSEEFDEFGDDIDFDDLDHVHQATQGLDRHTKLASGMPGITSPLEGTPYKNADDTVSPPCGSDTADSLEFEVVKRNPTELLSWVDEMTRRFGGFRTGRQQKIDVQISAKTVLEAFETSGPETLSHHDSWAVFPGDSNNERIPVTSSGTLDAKNNTPDGVNRPMTLKMMANGAHARRKRLSGIGFNTSTARRNGLDVNVLASAKANAEFKQSSNLAALTKTHFASPVSTDKSNLESTAHSAVALRSSSLPGMPPMLPVASYESTGSIDGDGHERMDDKTMATRSARGCNSDRYADVLRCKDNNIVTRIKSISGELDFRNGTQAKSCTQRMTSDVSSLAEPPPLVMKSLTDSVDEPPRQPDELNSLTMLGGFRTASNREITPISQGAMQRALNVFRSVDEKKYPTTNDTNAMCSRAPDMASESSIANPQLLQSTATDSPSLRDLPIVSKLPGFATAGGRALPTISAARLKEAQAKLLDSQDVFFADPSLHENLSSIADLSSGVLDTHVVSKLPGFATAGGKALPAISAARLREAQAKLLDSQDADLLSGAAVHALDTHVVSKFPGFATAGGKALPAISAARLREAQAKLLDSQDADLSSGAAVRALDTHEQPIKFKTAYNAGVSIVSPNESICHSTEPNDASSIGMRLQGDCRSSNGNLTFAVAEAQDDCAGKSTPKNRNNASINADIVTLAYGSRSDGISPFLGAATSPINDRALSMCQSTANQKLEVPPTVPQKTANVISTEICHDKDNIVNPTSNVLRSSESAPQTSTSVAYTHRQRPLPSSMFTEDNILPSTSVSRRSRLPTVNGGLREPYPPKASTIHLRNPTSQFKTLQYRPFRSPLRQNCIVGTTGTDHSFKARASGYENDTTTPSVNMAPLFDLTSGFPKNRVKLQALVRRRPLELGEEDLLRMNMPTDILRMTASQAQVFRFGTWGSREARNSLLEDGALPQFATQPWVDNHYRWIVWKIACMIRSFPEFFSNWWCAIKVFDQLRYRSANSSPHALYEREINHAHRSAIKRIIEQDDTPSKHMVLCVSDIIDEDRKTGHTGIFPATECDASSRTCPFLLELTDGWYRIYASIDTALQRAVSKEKIKIGSKLAICGAQLFGSREPTAALEVSSSNVLMISANGTRLASWDTTLGYQKRPVTFRPLSTLSTDGGLIPLVDVIIMRKYPLAFNEILRDGSIITRTAREEDLAGREHEALKEKQLDAMATEVERKWLNTGLCVPQNTGQQTTSQGHFRRMLSLMLLYYSVLIKYKYIYAIHSADLRHSDTAEELYNLFLEGPDQTSFYEMLTPQQREILDVHCERLQLEKRAKIDQEIYQRISVRPLTVVWLMGIEIFDMQMDRKISAFFKIKVCDYPNSGGTNKREATIIIGNTNTDQFEDLHEGKRYHFIPCYVQIYSLTAHIKQGRVTYADSSCMKPLRLKTTPKTKWREIGANEAILATSMYSPRVVTPCGRLSEMSNGDEVDLVVVVLHVALSVKSHGRSLFRQTMIVADATEQLVQIEFGKLTHTTLENIYKLGDVIAFRNLYYSLYDWKYGIHLLKATDEVEVFRSDTSTLSRHAPHKLTIDELERWIKSNCDKFQKLKERATSLTSQLVSVV</sequence>
<dbReference type="InterPro" id="IPR012340">
    <property type="entry name" value="NA-bd_OB-fold"/>
</dbReference>
<dbReference type="InterPro" id="IPR015525">
    <property type="entry name" value="BRCA2"/>
</dbReference>
<dbReference type="InterPro" id="IPR036315">
    <property type="entry name" value="BRCA2_hlx_sf"/>
</dbReference>
<keyword evidence="5" id="KW-1185">Reference proteome</keyword>
<feature type="region of interest" description="Disordered" evidence="1">
    <location>
        <begin position="1468"/>
        <end position="1490"/>
    </location>
</feature>